<dbReference type="SUPFAM" id="SSF63829">
    <property type="entry name" value="Calcium-dependent phosphotriesterase"/>
    <property type="match status" value="1"/>
</dbReference>
<dbReference type="AlphaFoldDB" id="A0AA39K6W6"/>
<name>A0AA39K6W6_ARMTA</name>
<accession>A0AA39K6W6</accession>
<evidence type="ECO:0000259" key="2">
    <source>
        <dbReference type="Pfam" id="PF08450"/>
    </source>
</evidence>
<keyword evidence="4" id="KW-1185">Reference proteome</keyword>
<reference evidence="3" key="1">
    <citation type="submission" date="2023-06" db="EMBL/GenBank/DDBJ databases">
        <authorList>
            <consortium name="Lawrence Berkeley National Laboratory"/>
            <person name="Ahrendt S."/>
            <person name="Sahu N."/>
            <person name="Indic B."/>
            <person name="Wong-Bajracharya J."/>
            <person name="Merenyi Z."/>
            <person name="Ke H.-M."/>
            <person name="Monk M."/>
            <person name="Kocsube S."/>
            <person name="Drula E."/>
            <person name="Lipzen A."/>
            <person name="Balint B."/>
            <person name="Henrissat B."/>
            <person name="Andreopoulos B."/>
            <person name="Martin F.M."/>
            <person name="Harder C.B."/>
            <person name="Rigling D."/>
            <person name="Ford K.L."/>
            <person name="Foster G.D."/>
            <person name="Pangilinan J."/>
            <person name="Papanicolaou A."/>
            <person name="Barry K."/>
            <person name="LaButti K."/>
            <person name="Viragh M."/>
            <person name="Koriabine M."/>
            <person name="Yan M."/>
            <person name="Riley R."/>
            <person name="Champramary S."/>
            <person name="Plett K.L."/>
            <person name="Tsai I.J."/>
            <person name="Slot J."/>
            <person name="Sipos G."/>
            <person name="Plett J."/>
            <person name="Nagy L.G."/>
            <person name="Grigoriev I.V."/>
        </authorList>
    </citation>
    <scope>NUCLEOTIDE SEQUENCE</scope>
    <source>
        <strain evidence="3">CCBAS 213</strain>
    </source>
</reference>
<evidence type="ECO:0000256" key="1">
    <source>
        <dbReference type="SAM" id="SignalP"/>
    </source>
</evidence>
<dbReference type="RefSeq" id="XP_060328918.1">
    <property type="nucleotide sequence ID" value="XM_060479373.1"/>
</dbReference>
<dbReference type="EMBL" id="JAUEPS010000025">
    <property type="protein sequence ID" value="KAK0455408.1"/>
    <property type="molecule type" value="Genomic_DNA"/>
</dbReference>
<dbReference type="Proteomes" id="UP001175211">
    <property type="component" value="Unassembled WGS sequence"/>
</dbReference>
<dbReference type="InterPro" id="IPR011042">
    <property type="entry name" value="6-blade_b-propeller_TolB-like"/>
</dbReference>
<evidence type="ECO:0000313" key="3">
    <source>
        <dbReference type="EMBL" id="KAK0455408.1"/>
    </source>
</evidence>
<dbReference type="PANTHER" id="PTHR47064:SF2">
    <property type="entry name" value="SMP-30_GLUCONOLACTONASE_LRE-LIKE REGION DOMAIN-CONTAINING PROTEIN-RELATED"/>
    <property type="match status" value="1"/>
</dbReference>
<feature type="chain" id="PRO_5041412453" evidence="1">
    <location>
        <begin position="23"/>
        <end position="403"/>
    </location>
</feature>
<dbReference type="PANTHER" id="PTHR47064">
    <property type="entry name" value="PUTATIVE (AFU_ORTHOLOGUE AFUA_1G08990)-RELATED"/>
    <property type="match status" value="1"/>
</dbReference>
<keyword evidence="1" id="KW-0732">Signal</keyword>
<dbReference type="GeneID" id="85362921"/>
<dbReference type="InterPro" id="IPR013658">
    <property type="entry name" value="SGL"/>
</dbReference>
<proteinExistence type="predicted"/>
<gene>
    <name evidence="3" type="ORF">EV420DRAFT_1693094</name>
</gene>
<dbReference type="Pfam" id="PF08450">
    <property type="entry name" value="SGL"/>
    <property type="match status" value="1"/>
</dbReference>
<sequence>MFDGLIISLLLLSSVWVPQVISQSTVPPNSVFVDPTTFAVLGANATFRENAFSADEFFNPTNSSPPFFQIFDASFIDVLGESPAIYEVASNSTFAFAHEAPIYVPETDEVFFASNAGGDLGMSDWDHNNVISKISMTQVEAAIDAANASGSVNVPYTTFILAETVQMANGGTGPYNGSLLVVTSGRAYSPPSIVLIDPYPPYDTTVLLDNFFGRQFNSLNDIKVHPLSRNMFFTDPAYGWLGHFRPLPLMPAQIYRFDPLTGSVRVVADGIGLPNGIAFSPNGSTCYIGDTSSQGGFLGVNQTLPSTIYAFDVDAETEALKNRRVFAYVDTGIADGINVDTQGNVYASAGDGVHVWNNKGTLIGKIYLGTGSANLVFAGPGRLLVLSDTKISLVRIAAEGMSL</sequence>
<organism evidence="3 4">
    <name type="scientific">Armillaria tabescens</name>
    <name type="common">Ringless honey mushroom</name>
    <name type="synonym">Agaricus tabescens</name>
    <dbReference type="NCBI Taxonomy" id="1929756"/>
    <lineage>
        <taxon>Eukaryota</taxon>
        <taxon>Fungi</taxon>
        <taxon>Dikarya</taxon>
        <taxon>Basidiomycota</taxon>
        <taxon>Agaricomycotina</taxon>
        <taxon>Agaricomycetes</taxon>
        <taxon>Agaricomycetidae</taxon>
        <taxon>Agaricales</taxon>
        <taxon>Marasmiineae</taxon>
        <taxon>Physalacriaceae</taxon>
        <taxon>Desarmillaria</taxon>
    </lineage>
</organism>
<evidence type="ECO:0000313" key="4">
    <source>
        <dbReference type="Proteomes" id="UP001175211"/>
    </source>
</evidence>
<feature type="signal peptide" evidence="1">
    <location>
        <begin position="1"/>
        <end position="22"/>
    </location>
</feature>
<dbReference type="InterPro" id="IPR052988">
    <property type="entry name" value="Oryzine_lactonohydrolase"/>
</dbReference>
<comment type="caution">
    <text evidence="3">The sequence shown here is derived from an EMBL/GenBank/DDBJ whole genome shotgun (WGS) entry which is preliminary data.</text>
</comment>
<protein>
    <submittedName>
        <fullName evidence="3">Calcium-dependent phosphotriesterase</fullName>
    </submittedName>
</protein>
<feature type="domain" description="SMP-30/Gluconolactonase/LRE-like region" evidence="2">
    <location>
        <begin position="188"/>
        <end position="383"/>
    </location>
</feature>
<dbReference type="Gene3D" id="2.120.10.30">
    <property type="entry name" value="TolB, C-terminal domain"/>
    <property type="match status" value="1"/>
</dbReference>